<name>A0A3E2B379_9FIRM</name>
<keyword evidence="1" id="KW-0732">Signal</keyword>
<accession>A0A3E2B379</accession>
<dbReference type="GeneID" id="97995594"/>
<dbReference type="Proteomes" id="UP000260649">
    <property type="component" value="Unassembled WGS sequence"/>
</dbReference>
<keyword evidence="3" id="KW-1185">Reference proteome</keyword>
<proteinExistence type="predicted"/>
<dbReference type="RefSeq" id="WP_117142332.1">
    <property type="nucleotide sequence ID" value="NZ_CAKXKJ010000001.1"/>
</dbReference>
<feature type="chain" id="PRO_5039332909" description="Lipoprotein" evidence="1">
    <location>
        <begin position="20"/>
        <end position="209"/>
    </location>
</feature>
<reference evidence="2 3" key="1">
    <citation type="submission" date="2018-07" db="EMBL/GenBank/DDBJ databases">
        <title>GABA Modulating Bacteria of the Human Gut Microbiota.</title>
        <authorList>
            <person name="Strandwitz P."/>
            <person name="Kim K.H."/>
            <person name="Terekhova D."/>
            <person name="Liu J.K."/>
            <person name="Sharma A."/>
            <person name="Levering J."/>
            <person name="Mcdonald D."/>
            <person name="Dietrich D."/>
            <person name="Ramadhar T.R."/>
            <person name="Lekbua A."/>
            <person name="Mroue N."/>
            <person name="Liston C."/>
            <person name="Stewart E.J."/>
            <person name="Dubin M.J."/>
            <person name="Zengler K."/>
            <person name="Knight R."/>
            <person name="Gilbert J.A."/>
            <person name="Clardy J."/>
            <person name="Lewis K."/>
        </authorList>
    </citation>
    <scope>NUCLEOTIDE SEQUENCE [LARGE SCALE GENOMIC DNA]</scope>
    <source>
        <strain evidence="2 3">KLE1738</strain>
    </source>
</reference>
<comment type="caution">
    <text evidence="2">The sequence shown here is derived from an EMBL/GenBank/DDBJ whole genome shotgun (WGS) entry which is preliminary data.</text>
</comment>
<gene>
    <name evidence="2" type="ORF">DV520_07600</name>
</gene>
<sequence length="209" mass="21771">MGGKLWLFLLLGCCLLAGCQQTETVSVPPAVGCYPVEGYAPDPADLAAAPYTYTGGAQGISVTCTVRQAEPAAFSALLQEKAALCAQLAQNKRANPDPSYQQGQESLLAKAQGEQAALQQAGTVYETTLLLKGIGQAEGQVLTLSSGEQVYLSLPLAPGQERLTLYNTPAGEYSEGVLLPHLPSYQVSLETGEGEPPLSFLLEEPAAGG</sequence>
<evidence type="ECO:0000313" key="2">
    <source>
        <dbReference type="EMBL" id="RFT06480.1"/>
    </source>
</evidence>
<evidence type="ECO:0008006" key="4">
    <source>
        <dbReference type="Google" id="ProtNLM"/>
    </source>
</evidence>
<feature type="signal peptide" evidence="1">
    <location>
        <begin position="1"/>
        <end position="19"/>
    </location>
</feature>
<dbReference type="PROSITE" id="PS51257">
    <property type="entry name" value="PROKAR_LIPOPROTEIN"/>
    <property type="match status" value="1"/>
</dbReference>
<dbReference type="AlphaFoldDB" id="A0A3E2B379"/>
<protein>
    <recommendedName>
        <fullName evidence="4">Lipoprotein</fullName>
    </recommendedName>
</protein>
<dbReference type="EMBL" id="QQRQ01000010">
    <property type="protein sequence ID" value="RFT06480.1"/>
    <property type="molecule type" value="Genomic_DNA"/>
</dbReference>
<evidence type="ECO:0000256" key="1">
    <source>
        <dbReference type="SAM" id="SignalP"/>
    </source>
</evidence>
<organism evidence="2 3">
    <name type="scientific">Evtepia gabavorous</name>
    <dbReference type="NCBI Taxonomy" id="2211183"/>
    <lineage>
        <taxon>Bacteria</taxon>
        <taxon>Bacillati</taxon>
        <taxon>Bacillota</taxon>
        <taxon>Clostridia</taxon>
        <taxon>Eubacteriales</taxon>
        <taxon>Evtepia</taxon>
    </lineage>
</organism>
<evidence type="ECO:0000313" key="3">
    <source>
        <dbReference type="Proteomes" id="UP000260649"/>
    </source>
</evidence>